<evidence type="ECO:0000313" key="19">
    <source>
        <dbReference type="Proteomes" id="UP000623842"/>
    </source>
</evidence>
<feature type="binding site" evidence="14">
    <location>
        <position position="36"/>
    </location>
    <ligand>
        <name>substrate</name>
    </ligand>
</feature>
<feature type="binding site" evidence="15">
    <location>
        <position position="113"/>
    </location>
    <ligand>
        <name>(2R)-3-phosphoglycerate</name>
        <dbReference type="ChEBI" id="CHEBI:58272"/>
    </ligand>
</feature>
<keyword evidence="13 14" id="KW-0324">Glycolysis</keyword>
<comment type="subcellular location">
    <subcellularLocation>
        <location evidence="2 14">Cytoplasm</location>
    </subcellularLocation>
</comment>
<evidence type="ECO:0000256" key="8">
    <source>
        <dbReference type="ARBA" id="ARBA00022490"/>
    </source>
</evidence>
<reference evidence="18" key="2">
    <citation type="submission" date="2020-09" db="EMBL/GenBank/DDBJ databases">
        <authorList>
            <person name="Sun Q."/>
            <person name="Kim S."/>
        </authorList>
    </citation>
    <scope>NUCLEOTIDE SEQUENCE</scope>
    <source>
        <strain evidence="18">KCTC 42731</strain>
    </source>
</reference>
<dbReference type="InterPro" id="IPR036043">
    <property type="entry name" value="Phosphoglycerate_kinase_sf"/>
</dbReference>
<evidence type="ECO:0000313" key="18">
    <source>
        <dbReference type="EMBL" id="GHF80090.1"/>
    </source>
</evidence>
<dbReference type="SUPFAM" id="SSF53748">
    <property type="entry name" value="Phosphoglycerate kinase"/>
    <property type="match status" value="1"/>
</dbReference>
<dbReference type="GO" id="GO:0043531">
    <property type="term" value="F:ADP binding"/>
    <property type="evidence" value="ECO:0007669"/>
    <property type="project" value="TreeGrafter"/>
</dbReference>
<protein>
    <recommendedName>
        <fullName evidence="7 14">Phosphoglycerate kinase</fullName>
        <ecNumber evidence="6 14">2.7.2.3</ecNumber>
    </recommendedName>
</protein>
<comment type="subunit">
    <text evidence="5 14">Monomer.</text>
</comment>
<dbReference type="InterPro" id="IPR001576">
    <property type="entry name" value="Phosphoglycerate_kinase"/>
</dbReference>
<dbReference type="Gene3D" id="3.40.50.1260">
    <property type="entry name" value="Phosphoglycerate kinase, N-terminal domain"/>
    <property type="match status" value="2"/>
</dbReference>
<evidence type="ECO:0000256" key="1">
    <source>
        <dbReference type="ARBA" id="ARBA00000642"/>
    </source>
</evidence>
<feature type="binding site" evidence="14 15">
    <location>
        <begin position="21"/>
        <end position="23"/>
    </location>
    <ligand>
        <name>substrate</name>
    </ligand>
</feature>
<dbReference type="HAMAP" id="MF_00145">
    <property type="entry name" value="Phosphoglyc_kinase"/>
    <property type="match status" value="1"/>
</dbReference>
<evidence type="ECO:0000256" key="4">
    <source>
        <dbReference type="ARBA" id="ARBA00008982"/>
    </source>
</evidence>
<evidence type="ECO:0000256" key="9">
    <source>
        <dbReference type="ARBA" id="ARBA00022679"/>
    </source>
</evidence>
<dbReference type="AlphaFoldDB" id="A0A919BCT9"/>
<gene>
    <name evidence="14 18" type="primary">pgk</name>
    <name evidence="18" type="ORF">GCM10017161_04180</name>
</gene>
<keyword evidence="8 14" id="KW-0963">Cytoplasm</keyword>
<feature type="binding site" evidence="14 16">
    <location>
        <position position="197"/>
    </location>
    <ligand>
        <name>ATP</name>
        <dbReference type="ChEBI" id="CHEBI:30616"/>
    </ligand>
</feature>
<accession>A0A919BCT9</accession>
<comment type="caution">
    <text evidence="14">Lacks conserved residue(s) required for the propagation of feature annotation.</text>
</comment>
<dbReference type="FunFam" id="3.40.50.1260:FF:000002">
    <property type="entry name" value="Phosphoglycerate kinase"/>
    <property type="match status" value="1"/>
</dbReference>
<feature type="binding site" evidence="15">
    <location>
        <position position="36"/>
    </location>
    <ligand>
        <name>(2R)-3-phosphoglycerate</name>
        <dbReference type="ChEBI" id="CHEBI:58272"/>
    </ligand>
</feature>
<comment type="caution">
    <text evidence="18">The sequence shown here is derived from an EMBL/GenBank/DDBJ whole genome shotgun (WGS) entry which is preliminary data.</text>
</comment>
<comment type="similarity">
    <text evidence="4 14 17">Belongs to the phosphoglycerate kinase family.</text>
</comment>
<evidence type="ECO:0000256" key="10">
    <source>
        <dbReference type="ARBA" id="ARBA00022741"/>
    </source>
</evidence>
<evidence type="ECO:0000256" key="12">
    <source>
        <dbReference type="ARBA" id="ARBA00022840"/>
    </source>
</evidence>
<keyword evidence="9 14" id="KW-0808">Transferase</keyword>
<proteinExistence type="inferred from homology"/>
<evidence type="ECO:0000256" key="11">
    <source>
        <dbReference type="ARBA" id="ARBA00022777"/>
    </source>
</evidence>
<feature type="binding site" evidence="15">
    <location>
        <position position="146"/>
    </location>
    <ligand>
        <name>(2R)-3-phosphoglycerate</name>
        <dbReference type="ChEBI" id="CHEBI:58272"/>
    </ligand>
</feature>
<dbReference type="EMBL" id="BNCK01000001">
    <property type="protein sequence ID" value="GHF80090.1"/>
    <property type="molecule type" value="Genomic_DNA"/>
</dbReference>
<dbReference type="GO" id="GO:0006096">
    <property type="term" value="P:glycolytic process"/>
    <property type="evidence" value="ECO:0007669"/>
    <property type="project" value="UniProtKB-UniRule"/>
</dbReference>
<evidence type="ECO:0000256" key="16">
    <source>
        <dbReference type="PIRSR" id="PIRSR000724-2"/>
    </source>
</evidence>
<dbReference type="Proteomes" id="UP000623842">
    <property type="component" value="Unassembled WGS sequence"/>
</dbReference>
<dbReference type="Pfam" id="PF00162">
    <property type="entry name" value="PGK"/>
    <property type="match status" value="1"/>
</dbReference>
<dbReference type="RefSeq" id="WP_189767051.1">
    <property type="nucleotide sequence ID" value="NZ_BNCK01000001.1"/>
</dbReference>
<feature type="binding site" evidence="14">
    <location>
        <position position="113"/>
    </location>
    <ligand>
        <name>substrate</name>
    </ligand>
</feature>
<keyword evidence="11 14" id="KW-0418">Kinase</keyword>
<feature type="binding site" evidence="14 16">
    <location>
        <begin position="345"/>
        <end position="348"/>
    </location>
    <ligand>
        <name>ATP</name>
        <dbReference type="ChEBI" id="CHEBI:30616"/>
    </ligand>
</feature>
<evidence type="ECO:0000256" key="13">
    <source>
        <dbReference type="ARBA" id="ARBA00023152"/>
    </source>
</evidence>
<evidence type="ECO:0000256" key="14">
    <source>
        <dbReference type="HAMAP-Rule" id="MF_00145"/>
    </source>
</evidence>
<dbReference type="GO" id="GO:0006094">
    <property type="term" value="P:gluconeogenesis"/>
    <property type="evidence" value="ECO:0007669"/>
    <property type="project" value="TreeGrafter"/>
</dbReference>
<comment type="pathway">
    <text evidence="3 14">Carbohydrate degradation; glycolysis; pyruvate from D-glyceraldehyde 3-phosphate: step 2/5.</text>
</comment>
<dbReference type="GO" id="GO:0005524">
    <property type="term" value="F:ATP binding"/>
    <property type="evidence" value="ECO:0007669"/>
    <property type="project" value="UniProtKB-KW"/>
</dbReference>
<feature type="binding site" evidence="14 15">
    <location>
        <begin position="59"/>
        <end position="62"/>
    </location>
    <ligand>
        <name>substrate</name>
    </ligand>
</feature>
<reference evidence="18" key="1">
    <citation type="journal article" date="2014" name="Int. J. Syst. Evol. Microbiol.">
        <title>Complete genome sequence of Corynebacterium casei LMG S-19264T (=DSM 44701T), isolated from a smear-ripened cheese.</title>
        <authorList>
            <consortium name="US DOE Joint Genome Institute (JGI-PGF)"/>
            <person name="Walter F."/>
            <person name="Albersmeier A."/>
            <person name="Kalinowski J."/>
            <person name="Ruckert C."/>
        </authorList>
    </citation>
    <scope>NUCLEOTIDE SEQUENCE</scope>
    <source>
        <strain evidence="18">KCTC 42731</strain>
    </source>
</reference>
<dbReference type="PANTHER" id="PTHR11406">
    <property type="entry name" value="PHOSPHOGLYCERATE KINASE"/>
    <property type="match status" value="1"/>
</dbReference>
<dbReference type="InterPro" id="IPR015824">
    <property type="entry name" value="Phosphoglycerate_kinase_N"/>
</dbReference>
<evidence type="ECO:0000256" key="15">
    <source>
        <dbReference type="PIRSR" id="PIRSR000724-1"/>
    </source>
</evidence>
<dbReference type="PROSITE" id="PS00111">
    <property type="entry name" value="PGLYCERATE_KINASE"/>
    <property type="match status" value="1"/>
</dbReference>
<organism evidence="18 19">
    <name type="scientific">Thalassotalea marina</name>
    <dbReference type="NCBI Taxonomy" id="1673741"/>
    <lineage>
        <taxon>Bacteria</taxon>
        <taxon>Pseudomonadati</taxon>
        <taxon>Pseudomonadota</taxon>
        <taxon>Gammaproteobacteria</taxon>
        <taxon>Alteromonadales</taxon>
        <taxon>Colwelliaceae</taxon>
        <taxon>Thalassotalea</taxon>
    </lineage>
</organism>
<feature type="binding site" evidence="14">
    <location>
        <position position="146"/>
    </location>
    <ligand>
        <name>substrate</name>
    </ligand>
</feature>
<name>A0A919BCT9_9GAMM</name>
<dbReference type="PIRSF" id="PIRSF000724">
    <property type="entry name" value="Pgk"/>
    <property type="match status" value="1"/>
</dbReference>
<dbReference type="FunFam" id="3.40.50.1260:FF:000001">
    <property type="entry name" value="Phosphoglycerate kinase"/>
    <property type="match status" value="1"/>
</dbReference>
<dbReference type="PRINTS" id="PR00477">
    <property type="entry name" value="PHGLYCKINASE"/>
</dbReference>
<dbReference type="InterPro" id="IPR015911">
    <property type="entry name" value="Phosphoglycerate_kinase_CS"/>
</dbReference>
<dbReference type="CDD" id="cd00318">
    <property type="entry name" value="Phosphoglycerate_kinase"/>
    <property type="match status" value="1"/>
</dbReference>
<keyword evidence="19" id="KW-1185">Reference proteome</keyword>
<evidence type="ECO:0000256" key="17">
    <source>
        <dbReference type="RuleBase" id="RU000532"/>
    </source>
</evidence>
<dbReference type="PANTHER" id="PTHR11406:SF23">
    <property type="entry name" value="PHOSPHOGLYCERATE KINASE 1, CHLOROPLASTIC-RELATED"/>
    <property type="match status" value="1"/>
</dbReference>
<evidence type="ECO:0000256" key="2">
    <source>
        <dbReference type="ARBA" id="ARBA00004496"/>
    </source>
</evidence>
<comment type="catalytic activity">
    <reaction evidence="1 14 17">
        <text>(2R)-3-phosphoglycerate + ATP = (2R)-3-phospho-glyceroyl phosphate + ADP</text>
        <dbReference type="Rhea" id="RHEA:14801"/>
        <dbReference type="ChEBI" id="CHEBI:30616"/>
        <dbReference type="ChEBI" id="CHEBI:57604"/>
        <dbReference type="ChEBI" id="CHEBI:58272"/>
        <dbReference type="ChEBI" id="CHEBI:456216"/>
        <dbReference type="EC" id="2.7.2.3"/>
    </reaction>
</comment>
<evidence type="ECO:0000256" key="7">
    <source>
        <dbReference type="ARBA" id="ARBA00016471"/>
    </source>
</evidence>
<sequence length="393" mass="41177">MSVIKMTDLDLAGKRVLIREDLNVPVADGKVTSDARLKAALPTIKHALASGAKVMVMSHLGRPTEGEYNPEFSMQPVADYLDEALDAPVRLVKDYLDGVELANGELVIFENVRFNVGEKKNNDELAQQLAALCDVYVMDAFGTAHRAQASTHGVAKFAPTACAGPLLVGELDALSKALDNPARPLVAIVGGSKVSTKLTVLDSLSKIVDQLVVGGGIANTFIAAEGHNVGKSLFEADLIDEAKRLTADAKANNGDIPVPTDVVVGKEFSPTAEATLKSVNEVADDEMIFDIGPDSAQALAEILANAGTIVWNGPVGVFEFDQFAKGTEIIANAIAQSSAFSIAGGGDTLAAVDKYNIADKVSYISTGGGAFLEFLEGKKLPAVAILEERAAQA</sequence>
<keyword evidence="10 14" id="KW-0547">Nucleotide-binding</keyword>
<dbReference type="EC" id="2.7.2.3" evidence="6 14"/>
<evidence type="ECO:0000256" key="6">
    <source>
        <dbReference type="ARBA" id="ARBA00013061"/>
    </source>
</evidence>
<keyword evidence="12 14" id="KW-0067">ATP-binding</keyword>
<evidence type="ECO:0000256" key="5">
    <source>
        <dbReference type="ARBA" id="ARBA00011245"/>
    </source>
</evidence>
<evidence type="ECO:0000256" key="3">
    <source>
        <dbReference type="ARBA" id="ARBA00004838"/>
    </source>
</evidence>
<dbReference type="GO" id="GO:0004618">
    <property type="term" value="F:phosphoglycerate kinase activity"/>
    <property type="evidence" value="ECO:0007669"/>
    <property type="project" value="UniProtKB-UniRule"/>
</dbReference>
<dbReference type="GO" id="GO:0005829">
    <property type="term" value="C:cytosol"/>
    <property type="evidence" value="ECO:0007669"/>
    <property type="project" value="TreeGrafter"/>
</dbReference>
<feature type="binding site" evidence="14 16">
    <location>
        <position position="319"/>
    </location>
    <ligand>
        <name>ATP</name>
        <dbReference type="ChEBI" id="CHEBI:30616"/>
    </ligand>
</feature>